<dbReference type="GO" id="GO:0008270">
    <property type="term" value="F:zinc ion binding"/>
    <property type="evidence" value="ECO:0007669"/>
    <property type="project" value="UniProtKB-KW"/>
</dbReference>
<accession>A0AAD9P4D9</accession>
<gene>
    <name evidence="16" type="ORF">NP493_156g07040</name>
</gene>
<comment type="similarity">
    <text evidence="12">Belongs to the snail C2H2-type zinc-finger protein family.</text>
</comment>
<keyword evidence="2" id="KW-0217">Developmental protein</keyword>
<dbReference type="FunFam" id="3.30.160.60:FF:000085">
    <property type="entry name" value="Snail zinc finger protein"/>
    <property type="match status" value="1"/>
</dbReference>
<keyword evidence="3" id="KW-0678">Repressor</keyword>
<dbReference type="EMBL" id="JAODUO010000156">
    <property type="protein sequence ID" value="KAK2187740.1"/>
    <property type="molecule type" value="Genomic_DNA"/>
</dbReference>
<dbReference type="SUPFAM" id="SSF57667">
    <property type="entry name" value="beta-beta-alpha zinc fingers"/>
    <property type="match status" value="3"/>
</dbReference>
<name>A0AAD9P4D9_RIDPI</name>
<dbReference type="Gene3D" id="3.30.160.60">
    <property type="entry name" value="Classic Zinc Finger"/>
    <property type="match status" value="3"/>
</dbReference>
<keyword evidence="10" id="KW-0804">Transcription</keyword>
<evidence type="ECO:0000256" key="12">
    <source>
        <dbReference type="ARBA" id="ARBA00037948"/>
    </source>
</evidence>
<dbReference type="PANTHER" id="PTHR24388:SF54">
    <property type="entry name" value="PROTEIN ESCARGOT"/>
    <property type="match status" value="1"/>
</dbReference>
<feature type="domain" description="C2H2-type" evidence="15">
    <location>
        <begin position="391"/>
        <end position="418"/>
    </location>
</feature>
<feature type="domain" description="C2H2-type" evidence="15">
    <location>
        <begin position="306"/>
        <end position="328"/>
    </location>
</feature>
<keyword evidence="9" id="KW-0238">DNA-binding</keyword>
<keyword evidence="11" id="KW-0539">Nucleus</keyword>
<evidence type="ECO:0000259" key="15">
    <source>
        <dbReference type="PROSITE" id="PS50157"/>
    </source>
</evidence>
<evidence type="ECO:0000256" key="8">
    <source>
        <dbReference type="ARBA" id="ARBA00023015"/>
    </source>
</evidence>
<feature type="domain" description="C2H2-type" evidence="15">
    <location>
        <begin position="337"/>
        <end position="360"/>
    </location>
</feature>
<keyword evidence="6 13" id="KW-0863">Zinc-finger</keyword>
<feature type="compositionally biased region" description="Acidic residues" evidence="14">
    <location>
        <begin position="28"/>
        <end position="47"/>
    </location>
</feature>
<evidence type="ECO:0000256" key="10">
    <source>
        <dbReference type="ARBA" id="ARBA00023163"/>
    </source>
</evidence>
<comment type="subcellular location">
    <subcellularLocation>
        <location evidence="1">Nucleus</location>
    </subcellularLocation>
</comment>
<evidence type="ECO:0000313" key="17">
    <source>
        <dbReference type="Proteomes" id="UP001209878"/>
    </source>
</evidence>
<feature type="compositionally biased region" description="Low complexity" evidence="14">
    <location>
        <begin position="76"/>
        <end position="90"/>
    </location>
</feature>
<evidence type="ECO:0000313" key="16">
    <source>
        <dbReference type="EMBL" id="KAK2187740.1"/>
    </source>
</evidence>
<feature type="region of interest" description="Disordered" evidence="14">
    <location>
        <begin position="27"/>
        <end position="114"/>
    </location>
</feature>
<dbReference type="GO" id="GO:0000978">
    <property type="term" value="F:RNA polymerase II cis-regulatory region sequence-specific DNA binding"/>
    <property type="evidence" value="ECO:0007669"/>
    <property type="project" value="TreeGrafter"/>
</dbReference>
<evidence type="ECO:0000256" key="4">
    <source>
        <dbReference type="ARBA" id="ARBA00022723"/>
    </source>
</evidence>
<evidence type="ECO:0000256" key="13">
    <source>
        <dbReference type="PROSITE-ProRule" id="PRU00042"/>
    </source>
</evidence>
<proteinExistence type="inferred from homology"/>
<keyword evidence="4" id="KW-0479">Metal-binding</keyword>
<dbReference type="FunFam" id="3.30.160.60:FF:001114">
    <property type="entry name" value="Zinc finger protein SNAI2"/>
    <property type="match status" value="1"/>
</dbReference>
<dbReference type="GO" id="GO:0005634">
    <property type="term" value="C:nucleus"/>
    <property type="evidence" value="ECO:0007669"/>
    <property type="project" value="UniProtKB-SubCell"/>
</dbReference>
<dbReference type="PROSITE" id="PS50157">
    <property type="entry name" value="ZINC_FINGER_C2H2_2"/>
    <property type="match status" value="5"/>
</dbReference>
<dbReference type="PANTHER" id="PTHR24388">
    <property type="entry name" value="ZINC FINGER PROTEIN"/>
    <property type="match status" value="1"/>
</dbReference>
<evidence type="ECO:0000256" key="14">
    <source>
        <dbReference type="SAM" id="MobiDB-lite"/>
    </source>
</evidence>
<sequence length="467" mass="51336">MPRAFLIKKQQNKLAEKTYSVVMKAAVSDEDEDVNVEDVNVEDDEEGATLSPHDNEPRQDMNVSTDLEDGGSMDCSAAATASPSGSSSVDTSDDRDELSDRFSPRKGGGLDSMRGCSGCKISRDDVIESIRIQSYTPPYRLSDPRLWSPTMLPGISPPFLPFNFHRLHPHFGLSPLMSARASSAVALGEHRLALLQGGAGITGCNGAAFSGRFFPFGTPTPFMPVSDSGRRHPAVSVRTSAPLFHNAGVVKSTGKTMEELTSQEEAFAVGGRLPWLVEHPAFKIKTAPEEECVEKNLRRPLEAPRYQCDACNKSYATFSGLSKHKQFHCESHVKKQFSCKFCEKTYTSLGALKMHIRTHTLPCKCHVCGKAFSRPWLLQGHLRTHTGEKPFSCPHCGRAFADRSNLRAHLQTHSDVKKYCCKRCTKTFSRMSLLLKHEDGSCPAHTGARQPDCLGGTHSLVMPINVI</sequence>
<dbReference type="InterPro" id="IPR013087">
    <property type="entry name" value="Znf_C2H2_type"/>
</dbReference>
<evidence type="ECO:0000256" key="5">
    <source>
        <dbReference type="ARBA" id="ARBA00022737"/>
    </source>
</evidence>
<protein>
    <recommendedName>
        <fullName evidence="15">C2H2-type domain-containing protein</fullName>
    </recommendedName>
</protein>
<keyword evidence="17" id="KW-1185">Reference proteome</keyword>
<evidence type="ECO:0000256" key="7">
    <source>
        <dbReference type="ARBA" id="ARBA00022833"/>
    </source>
</evidence>
<dbReference type="Proteomes" id="UP001209878">
    <property type="component" value="Unassembled WGS sequence"/>
</dbReference>
<dbReference type="InterPro" id="IPR036236">
    <property type="entry name" value="Znf_C2H2_sf"/>
</dbReference>
<evidence type="ECO:0000256" key="2">
    <source>
        <dbReference type="ARBA" id="ARBA00022473"/>
    </source>
</evidence>
<keyword evidence="7" id="KW-0862">Zinc</keyword>
<evidence type="ECO:0000256" key="6">
    <source>
        <dbReference type="ARBA" id="ARBA00022771"/>
    </source>
</evidence>
<dbReference type="InterPro" id="IPR050527">
    <property type="entry name" value="Snail/Krueppel_Znf"/>
</dbReference>
<evidence type="ECO:0000256" key="11">
    <source>
        <dbReference type="ARBA" id="ARBA00023242"/>
    </source>
</evidence>
<dbReference type="AlphaFoldDB" id="A0AAD9P4D9"/>
<dbReference type="PROSITE" id="PS00028">
    <property type="entry name" value="ZINC_FINGER_C2H2_1"/>
    <property type="match status" value="4"/>
</dbReference>
<comment type="caution">
    <text evidence="16">The sequence shown here is derived from an EMBL/GenBank/DDBJ whole genome shotgun (WGS) entry which is preliminary data.</text>
</comment>
<dbReference type="FunFam" id="3.30.160.60:FF:000207">
    <property type="entry name" value="zinc finger protein SNAI2"/>
    <property type="match status" value="1"/>
</dbReference>
<evidence type="ECO:0000256" key="1">
    <source>
        <dbReference type="ARBA" id="ARBA00004123"/>
    </source>
</evidence>
<evidence type="ECO:0000256" key="3">
    <source>
        <dbReference type="ARBA" id="ARBA00022491"/>
    </source>
</evidence>
<dbReference type="SMART" id="SM00355">
    <property type="entry name" value="ZnF_C2H2"/>
    <property type="match status" value="5"/>
</dbReference>
<reference evidence="16" key="1">
    <citation type="journal article" date="2023" name="Mol. Biol. Evol.">
        <title>Third-Generation Sequencing Reveals the Adaptive Role of the Epigenome in Three Deep-Sea Polychaetes.</title>
        <authorList>
            <person name="Perez M."/>
            <person name="Aroh O."/>
            <person name="Sun Y."/>
            <person name="Lan Y."/>
            <person name="Juniper S.K."/>
            <person name="Young C.R."/>
            <person name="Angers B."/>
            <person name="Qian P.Y."/>
        </authorList>
    </citation>
    <scope>NUCLEOTIDE SEQUENCE</scope>
    <source>
        <strain evidence="16">R07B-5</strain>
    </source>
</reference>
<keyword evidence="8" id="KW-0805">Transcription regulation</keyword>
<feature type="domain" description="C2H2-type" evidence="15">
    <location>
        <begin position="363"/>
        <end position="390"/>
    </location>
</feature>
<dbReference type="FunFam" id="3.30.160.60:FF:000043">
    <property type="entry name" value="Scratch family zinc finger 2"/>
    <property type="match status" value="1"/>
</dbReference>
<feature type="domain" description="C2H2-type" evidence="15">
    <location>
        <begin position="419"/>
        <end position="450"/>
    </location>
</feature>
<keyword evidence="5" id="KW-0677">Repeat</keyword>
<organism evidence="16 17">
    <name type="scientific">Ridgeia piscesae</name>
    <name type="common">Tubeworm</name>
    <dbReference type="NCBI Taxonomy" id="27915"/>
    <lineage>
        <taxon>Eukaryota</taxon>
        <taxon>Metazoa</taxon>
        <taxon>Spiralia</taxon>
        <taxon>Lophotrochozoa</taxon>
        <taxon>Annelida</taxon>
        <taxon>Polychaeta</taxon>
        <taxon>Sedentaria</taxon>
        <taxon>Canalipalpata</taxon>
        <taxon>Sabellida</taxon>
        <taxon>Siboglinidae</taxon>
        <taxon>Ridgeia</taxon>
    </lineage>
</organism>
<dbReference type="GO" id="GO:0000981">
    <property type="term" value="F:DNA-binding transcription factor activity, RNA polymerase II-specific"/>
    <property type="evidence" value="ECO:0007669"/>
    <property type="project" value="TreeGrafter"/>
</dbReference>
<dbReference type="Pfam" id="PF00096">
    <property type="entry name" value="zf-C2H2"/>
    <property type="match status" value="3"/>
</dbReference>
<evidence type="ECO:0000256" key="9">
    <source>
        <dbReference type="ARBA" id="ARBA00023125"/>
    </source>
</evidence>